<evidence type="ECO:0000256" key="1">
    <source>
        <dbReference type="ARBA" id="ARBA00022729"/>
    </source>
</evidence>
<protein>
    <recommendedName>
        <fullName evidence="2">DUF4174 domain-containing protein</fullName>
    </recommendedName>
</protein>
<dbReference type="STRING" id="1250231.SAMN04488552_1690"/>
<dbReference type="InterPro" id="IPR025232">
    <property type="entry name" value="DUF4174"/>
</dbReference>
<gene>
    <name evidence="3" type="ORF">SAMN04488552_1690</name>
</gene>
<organism evidence="3 4">
    <name type="scientific">Christiangramia echinicola</name>
    <dbReference type="NCBI Taxonomy" id="279359"/>
    <lineage>
        <taxon>Bacteria</taxon>
        <taxon>Pseudomonadati</taxon>
        <taxon>Bacteroidota</taxon>
        <taxon>Flavobacteriia</taxon>
        <taxon>Flavobacteriales</taxon>
        <taxon>Flavobacteriaceae</taxon>
        <taxon>Christiangramia</taxon>
    </lineage>
</organism>
<sequence length="138" mass="16290">MLSIFLTIPLTMHSQSLFEYQWKNRLIVIFTETSNSREFQKQMQILNQNQNQAGLNDRKIKVIHVIPDKHQIVFPEKSGWQNSNLYQKKESKIDFEVILIGLDGGVKLRETNPVEIEKLFDLIDSMPMRKAEMRRNDN</sequence>
<evidence type="ECO:0000313" key="4">
    <source>
        <dbReference type="Proteomes" id="UP000198858"/>
    </source>
</evidence>
<dbReference type="EMBL" id="LT629745">
    <property type="protein sequence ID" value="SDR97355.1"/>
    <property type="molecule type" value="Genomic_DNA"/>
</dbReference>
<keyword evidence="4" id="KW-1185">Reference proteome</keyword>
<dbReference type="AlphaFoldDB" id="A0A1H1NEV2"/>
<dbReference type="RefSeq" id="WP_172822395.1">
    <property type="nucleotide sequence ID" value="NZ_LT629745.1"/>
</dbReference>
<reference evidence="3 4" key="1">
    <citation type="submission" date="2016-10" db="EMBL/GenBank/DDBJ databases">
        <authorList>
            <person name="Varghese N."/>
            <person name="Submissions S."/>
        </authorList>
    </citation>
    <scope>NUCLEOTIDE SEQUENCE [LARGE SCALE GENOMIC DNA]</scope>
    <source>
        <strain evidence="3 4">Mar_2010_102</strain>
    </source>
</reference>
<proteinExistence type="predicted"/>
<dbReference type="Proteomes" id="UP000198858">
    <property type="component" value="Chromosome I"/>
</dbReference>
<accession>A0A1H1NEV2</accession>
<name>A0A1H1NEV2_9FLAO</name>
<dbReference type="Pfam" id="PF13778">
    <property type="entry name" value="DUF4174"/>
    <property type="match status" value="1"/>
</dbReference>
<evidence type="ECO:0000259" key="2">
    <source>
        <dbReference type="Pfam" id="PF13778"/>
    </source>
</evidence>
<feature type="domain" description="DUF4174" evidence="2">
    <location>
        <begin position="17"/>
        <end position="132"/>
    </location>
</feature>
<evidence type="ECO:0000313" key="3">
    <source>
        <dbReference type="EMBL" id="SDR97355.1"/>
    </source>
</evidence>
<keyword evidence="1" id="KW-0732">Signal</keyword>